<dbReference type="Pfam" id="PF03160">
    <property type="entry name" value="Calx-beta"/>
    <property type="match status" value="1"/>
</dbReference>
<dbReference type="Proteomes" id="UP000550401">
    <property type="component" value="Unassembled WGS sequence"/>
</dbReference>
<protein>
    <recommendedName>
        <fullName evidence="10">Calx-beta domain-containing protein</fullName>
    </recommendedName>
</protein>
<evidence type="ECO:0000259" key="7">
    <source>
        <dbReference type="SMART" id="SM00560"/>
    </source>
</evidence>
<dbReference type="RefSeq" id="WP_182530233.1">
    <property type="nucleotide sequence ID" value="NZ_JACGXL010000002.1"/>
</dbReference>
<dbReference type="InterPro" id="IPR006558">
    <property type="entry name" value="LamG-like"/>
</dbReference>
<sequence length="617" mass="61377">MHYLNRFAGIPATLLLLSSTADAQNNALQFDGSNDRVQVALPTIFGNPAANSFSASLWLRPDGSATQRVFFAQKNVNEFATILLSGGNVPFFYVRTTSGQASVTTAGSLPTGQWSHLAVSWDAASSTARMFIGGSEVATTAGGSSSTGIDGMLTLGSRTDGAQPLNGALDGFRLWSTALTPAQVRAEALSTCGAGAPLVASWDFDVGTAGGDNTGLTTLPDGSGAGYDGTLLNFALTGGTSNWIASPVTRTAPALVFDPPLPPILSTGEDGSGYTGTVVLAAPPAGDVSVSITSSNPAEGVATPAALTFAADQWNVPQAVSIVGVDDAVIDGPVVYNVSFAVQATDACYGALSFDLGASNADDDFTTVAVSGVAGPEGDAGSSAFTFDLTLADPVPGGVSVTYGTVDGTAHAGTDYVATSGSVTFAGVAGEVQQVSVPIIGNLVAQGDRTFSLHALASSNPQVMLDPDQADGVIVDDDVDVGVSLDDGVVAVTPGQALVYQLVVGNHSPTLGAGTVHVTFGSAPALDAVSWTCIGVGGATCAPSGSGTLDESIVLPAGGSAAFAISAHAPEFDGVPLVASAQATLSGGIVDSQPGDNQAADVDAGPAGIFTDGFDGN</sequence>
<feature type="domain" description="LamG-like jellyroll fold" evidence="7">
    <location>
        <begin position="51"/>
        <end position="182"/>
    </location>
</feature>
<keyword evidence="1 5" id="KW-0732">Signal</keyword>
<dbReference type="SMART" id="SM00237">
    <property type="entry name" value="Calx_beta"/>
    <property type="match status" value="1"/>
</dbReference>
<dbReference type="Pfam" id="PF13385">
    <property type="entry name" value="Laminin_G_3"/>
    <property type="match status" value="1"/>
</dbReference>
<evidence type="ECO:0000256" key="3">
    <source>
        <dbReference type="ARBA" id="ARBA00022837"/>
    </source>
</evidence>
<evidence type="ECO:0008006" key="10">
    <source>
        <dbReference type="Google" id="ProtNLM"/>
    </source>
</evidence>
<dbReference type="SUPFAM" id="SSF49899">
    <property type="entry name" value="Concanavalin A-like lectins/glucanases"/>
    <property type="match status" value="1"/>
</dbReference>
<dbReference type="Gene3D" id="2.60.40.2030">
    <property type="match status" value="1"/>
</dbReference>
<dbReference type="InterPro" id="IPR013320">
    <property type="entry name" value="ConA-like_dom_sf"/>
</dbReference>
<feature type="domain" description="Calx-beta" evidence="6">
    <location>
        <begin position="356"/>
        <end position="456"/>
    </location>
</feature>
<dbReference type="InterPro" id="IPR003644">
    <property type="entry name" value="Calx_beta"/>
</dbReference>
<dbReference type="InterPro" id="IPR026919">
    <property type="entry name" value="ADGRV1"/>
</dbReference>
<dbReference type="Gene3D" id="2.60.120.200">
    <property type="match status" value="1"/>
</dbReference>
<feature type="signal peptide" evidence="5">
    <location>
        <begin position="1"/>
        <end position="23"/>
    </location>
</feature>
<dbReference type="InterPro" id="IPR038081">
    <property type="entry name" value="CalX-like_sf"/>
</dbReference>
<dbReference type="GO" id="GO:0016020">
    <property type="term" value="C:membrane"/>
    <property type="evidence" value="ECO:0007669"/>
    <property type="project" value="InterPro"/>
</dbReference>
<evidence type="ECO:0000313" key="8">
    <source>
        <dbReference type="EMBL" id="MBA8887136.1"/>
    </source>
</evidence>
<name>A0A839EXL8_9GAMM</name>
<keyword evidence="9" id="KW-1185">Reference proteome</keyword>
<dbReference type="EMBL" id="JACGXL010000002">
    <property type="protein sequence ID" value="MBA8887136.1"/>
    <property type="molecule type" value="Genomic_DNA"/>
</dbReference>
<evidence type="ECO:0000256" key="5">
    <source>
        <dbReference type="SAM" id="SignalP"/>
    </source>
</evidence>
<dbReference type="SMART" id="SM00560">
    <property type="entry name" value="LamGL"/>
    <property type="match status" value="1"/>
</dbReference>
<comment type="caution">
    <text evidence="8">The sequence shown here is derived from an EMBL/GenBank/DDBJ whole genome shotgun (WGS) entry which is preliminary data.</text>
</comment>
<dbReference type="PANTHER" id="PTHR46682:SF1">
    <property type="entry name" value="ADHESION G-PROTEIN COUPLED RECEPTOR V1"/>
    <property type="match status" value="1"/>
</dbReference>
<keyword evidence="2" id="KW-0677">Repeat</keyword>
<keyword evidence="3" id="KW-0106">Calcium</keyword>
<evidence type="ECO:0000256" key="1">
    <source>
        <dbReference type="ARBA" id="ARBA00022729"/>
    </source>
</evidence>
<accession>A0A839EXL8</accession>
<gene>
    <name evidence="8" type="ORF">FHW12_001350</name>
</gene>
<proteinExistence type="predicted"/>
<organism evidence="8 9">
    <name type="scientific">Dokdonella fugitiva</name>
    <dbReference type="NCBI Taxonomy" id="328517"/>
    <lineage>
        <taxon>Bacteria</taxon>
        <taxon>Pseudomonadati</taxon>
        <taxon>Pseudomonadota</taxon>
        <taxon>Gammaproteobacteria</taxon>
        <taxon>Lysobacterales</taxon>
        <taxon>Rhodanobacteraceae</taxon>
        <taxon>Dokdonella</taxon>
    </lineage>
</organism>
<dbReference type="GO" id="GO:0004930">
    <property type="term" value="F:G protein-coupled receptor activity"/>
    <property type="evidence" value="ECO:0007669"/>
    <property type="project" value="InterPro"/>
</dbReference>
<keyword evidence="4" id="KW-1015">Disulfide bond</keyword>
<evidence type="ECO:0000259" key="6">
    <source>
        <dbReference type="SMART" id="SM00237"/>
    </source>
</evidence>
<evidence type="ECO:0000256" key="4">
    <source>
        <dbReference type="ARBA" id="ARBA00023157"/>
    </source>
</evidence>
<evidence type="ECO:0000313" key="9">
    <source>
        <dbReference type="Proteomes" id="UP000550401"/>
    </source>
</evidence>
<evidence type="ECO:0000256" key="2">
    <source>
        <dbReference type="ARBA" id="ARBA00022737"/>
    </source>
</evidence>
<dbReference type="PANTHER" id="PTHR46682">
    <property type="entry name" value="ADHESION G-PROTEIN COUPLED RECEPTOR V1"/>
    <property type="match status" value="1"/>
</dbReference>
<reference evidence="8 9" key="1">
    <citation type="submission" date="2020-07" db="EMBL/GenBank/DDBJ databases">
        <title>Genomic Encyclopedia of Type Strains, Phase IV (KMG-V): Genome sequencing to study the core and pangenomes of soil and plant-associated prokaryotes.</title>
        <authorList>
            <person name="Whitman W."/>
        </authorList>
    </citation>
    <scope>NUCLEOTIDE SEQUENCE [LARGE SCALE GENOMIC DNA]</scope>
    <source>
        <strain evidence="8 9">RH2WT43</strain>
    </source>
</reference>
<dbReference type="SUPFAM" id="SSF141072">
    <property type="entry name" value="CalX-like"/>
    <property type="match status" value="1"/>
</dbReference>
<feature type="chain" id="PRO_5033049689" description="Calx-beta domain-containing protein" evidence="5">
    <location>
        <begin position="24"/>
        <end position="617"/>
    </location>
</feature>
<dbReference type="AlphaFoldDB" id="A0A839EXL8"/>